<dbReference type="PROSITE" id="PS01360">
    <property type="entry name" value="ZF_MYND_1"/>
    <property type="match status" value="1"/>
</dbReference>
<comment type="subcellular location">
    <subcellularLocation>
        <location evidence="2">Chromosome</location>
    </subcellularLocation>
    <subcellularLocation>
        <location evidence="1">Nucleus</location>
    </subcellularLocation>
</comment>
<dbReference type="PROSITE" id="PS50865">
    <property type="entry name" value="ZF_MYND_2"/>
    <property type="match status" value="1"/>
</dbReference>
<feature type="compositionally biased region" description="Polar residues" evidence="13">
    <location>
        <begin position="423"/>
        <end position="436"/>
    </location>
</feature>
<protein>
    <recommendedName>
        <fullName evidence="14">MYND-type domain-containing protein</fullName>
    </recommendedName>
</protein>
<keyword evidence="5 12" id="KW-0863">Zinc-finger</keyword>
<keyword evidence="8" id="KW-0805">Transcription regulation</keyword>
<dbReference type="GO" id="GO:0140006">
    <property type="term" value="F:histone H3 reader activity"/>
    <property type="evidence" value="ECO:0007669"/>
    <property type="project" value="UniProtKB-ARBA"/>
</dbReference>
<evidence type="ECO:0000256" key="10">
    <source>
        <dbReference type="ARBA" id="ARBA00023163"/>
    </source>
</evidence>
<dbReference type="InterPro" id="IPR056987">
    <property type="entry name" value="ZMYND8_CC"/>
</dbReference>
<sequence>MAMLQTPQVINAMMASGMTQNDSMANSRPTVELHRSQNYIPQNEEGSASKTVIQRPTHNTPSAANTSTTSQTSNSHLEVPALIPINENPNGSTAASSGVRESGTEATDDEFSLLHSMVPESVSRAISEVLCRPPPKLRPRPPGPLSQVFDSGNPSSAGSISAKINSISHRLGDYFRGMLIEMLDDLGKSNNPEATISSLRHEIESLHHRHAAEMMDIRKNVCTILKDIQGSIAEEREKLIDETRSACELEALRRIEEAKSKQWCANCGKEAQFYCCWNTSYCDYPCQQKHWTKHMGKCTQHAGQPQPVQTPNIRPQSQITFRPATPKTFTGRLLGKPTKVYLNRSTNPKNVPTFKSTSGGHLTLVDPANLEFLTSTSGAKFIASTSLFTKVKSVNSTVTSPSNGTQQPVILNQKLNSAVQILKPSPSTSNNASNVISDEEFESE</sequence>
<keyword evidence="9" id="KW-0103">Bromodomain</keyword>
<dbReference type="GO" id="GO:0005694">
    <property type="term" value="C:chromosome"/>
    <property type="evidence" value="ECO:0007669"/>
    <property type="project" value="UniProtKB-SubCell"/>
</dbReference>
<evidence type="ECO:0000256" key="11">
    <source>
        <dbReference type="ARBA" id="ARBA00023242"/>
    </source>
</evidence>
<dbReference type="PANTHER" id="PTHR46453:SF5">
    <property type="entry name" value="PROTEIN KINASE C-BINDING PROTEIN 1 ISOFORM X1"/>
    <property type="match status" value="1"/>
</dbReference>
<feature type="compositionally biased region" description="Polar residues" evidence="13">
    <location>
        <begin position="41"/>
        <end position="56"/>
    </location>
</feature>
<evidence type="ECO:0000256" key="6">
    <source>
        <dbReference type="ARBA" id="ARBA00022833"/>
    </source>
</evidence>
<evidence type="ECO:0000256" key="1">
    <source>
        <dbReference type="ARBA" id="ARBA00004123"/>
    </source>
</evidence>
<dbReference type="PANTHER" id="PTHR46453">
    <property type="entry name" value="PROTEIN KINASE C-BINDING PROTEIN 1"/>
    <property type="match status" value="1"/>
</dbReference>
<reference evidence="15 16" key="1">
    <citation type="journal article" date="2021" name="BMC Biol.">
        <title>Horizontally acquired antibacterial genes associated with adaptive radiation of ladybird beetles.</title>
        <authorList>
            <person name="Li H.S."/>
            <person name="Tang X.F."/>
            <person name="Huang Y.H."/>
            <person name="Xu Z.Y."/>
            <person name="Chen M.L."/>
            <person name="Du X.Y."/>
            <person name="Qiu B.Y."/>
            <person name="Chen P.T."/>
            <person name="Zhang W."/>
            <person name="Slipinski A."/>
            <person name="Escalona H.E."/>
            <person name="Waterhouse R.M."/>
            <person name="Zwick A."/>
            <person name="Pang H."/>
        </authorList>
    </citation>
    <scope>NUCLEOTIDE SEQUENCE [LARGE SCALE GENOMIC DNA]</scope>
    <source>
        <strain evidence="15">SYSU2018</strain>
    </source>
</reference>
<keyword evidence="7" id="KW-0156">Chromatin regulator</keyword>
<feature type="region of interest" description="Disordered" evidence="13">
    <location>
        <begin position="41"/>
        <end position="107"/>
    </location>
</feature>
<evidence type="ECO:0000313" key="15">
    <source>
        <dbReference type="EMBL" id="KAL3280861.1"/>
    </source>
</evidence>
<dbReference type="InterPro" id="IPR057053">
    <property type="entry name" value="MYND_ZMYND11_ZMYD8"/>
</dbReference>
<evidence type="ECO:0000256" key="5">
    <source>
        <dbReference type="ARBA" id="ARBA00022771"/>
    </source>
</evidence>
<accession>A0ABD2NQ58</accession>
<name>A0ABD2NQ58_9CUCU</name>
<dbReference type="Pfam" id="PF24324">
    <property type="entry name" value="MYND_ZMYND11_ZMYD8"/>
    <property type="match status" value="1"/>
</dbReference>
<proteinExistence type="predicted"/>
<keyword evidence="16" id="KW-1185">Reference proteome</keyword>
<feature type="compositionally biased region" description="Polar residues" evidence="13">
    <location>
        <begin position="87"/>
        <end position="96"/>
    </location>
</feature>
<dbReference type="Pfam" id="PF23460">
    <property type="entry name" value="ZMYND8_CC"/>
    <property type="match status" value="1"/>
</dbReference>
<feature type="domain" description="MYND-type" evidence="14">
    <location>
        <begin position="264"/>
        <end position="298"/>
    </location>
</feature>
<dbReference type="GO" id="GO:0008270">
    <property type="term" value="F:zinc ion binding"/>
    <property type="evidence" value="ECO:0007669"/>
    <property type="project" value="UniProtKB-KW"/>
</dbReference>
<evidence type="ECO:0000256" key="12">
    <source>
        <dbReference type="PROSITE-ProRule" id="PRU00134"/>
    </source>
</evidence>
<keyword evidence="10" id="KW-0804">Transcription</keyword>
<dbReference type="InterPro" id="IPR002893">
    <property type="entry name" value="Znf_MYND"/>
</dbReference>
<evidence type="ECO:0000259" key="14">
    <source>
        <dbReference type="PROSITE" id="PS50865"/>
    </source>
</evidence>
<organism evidence="15 16">
    <name type="scientific">Cryptolaemus montrouzieri</name>
    <dbReference type="NCBI Taxonomy" id="559131"/>
    <lineage>
        <taxon>Eukaryota</taxon>
        <taxon>Metazoa</taxon>
        <taxon>Ecdysozoa</taxon>
        <taxon>Arthropoda</taxon>
        <taxon>Hexapoda</taxon>
        <taxon>Insecta</taxon>
        <taxon>Pterygota</taxon>
        <taxon>Neoptera</taxon>
        <taxon>Endopterygota</taxon>
        <taxon>Coleoptera</taxon>
        <taxon>Polyphaga</taxon>
        <taxon>Cucujiformia</taxon>
        <taxon>Coccinelloidea</taxon>
        <taxon>Coccinellidae</taxon>
        <taxon>Scymninae</taxon>
        <taxon>Scymnini</taxon>
        <taxon>Cryptolaemus</taxon>
    </lineage>
</organism>
<dbReference type="FunFam" id="6.10.140.2220:FF:000002">
    <property type="entry name" value="Protein kinase C-binding protein 1 isoform C"/>
    <property type="match status" value="1"/>
</dbReference>
<dbReference type="GO" id="GO:0005634">
    <property type="term" value="C:nucleus"/>
    <property type="evidence" value="ECO:0007669"/>
    <property type="project" value="UniProtKB-SubCell"/>
</dbReference>
<comment type="caution">
    <text evidence="15">The sequence shown here is derived from an EMBL/GenBank/DDBJ whole genome shotgun (WGS) entry which is preliminary data.</text>
</comment>
<dbReference type="AlphaFoldDB" id="A0ABD2NQ58"/>
<evidence type="ECO:0000256" key="7">
    <source>
        <dbReference type="ARBA" id="ARBA00022853"/>
    </source>
</evidence>
<evidence type="ECO:0000256" key="2">
    <source>
        <dbReference type="ARBA" id="ARBA00004286"/>
    </source>
</evidence>
<feature type="region of interest" description="Disordered" evidence="13">
    <location>
        <begin position="423"/>
        <end position="444"/>
    </location>
</feature>
<keyword evidence="4" id="KW-0479">Metal-binding</keyword>
<feature type="compositionally biased region" description="Low complexity" evidence="13">
    <location>
        <begin position="57"/>
        <end position="76"/>
    </location>
</feature>
<evidence type="ECO:0000256" key="3">
    <source>
        <dbReference type="ARBA" id="ARBA00022454"/>
    </source>
</evidence>
<gene>
    <name evidence="15" type="ORF">HHI36_004089</name>
</gene>
<dbReference type="EMBL" id="JABFTP020000144">
    <property type="protein sequence ID" value="KAL3280861.1"/>
    <property type="molecule type" value="Genomic_DNA"/>
</dbReference>
<keyword evidence="11" id="KW-0539">Nucleus</keyword>
<keyword evidence="3" id="KW-0158">Chromosome</keyword>
<evidence type="ECO:0000256" key="9">
    <source>
        <dbReference type="ARBA" id="ARBA00023117"/>
    </source>
</evidence>
<evidence type="ECO:0000256" key="13">
    <source>
        <dbReference type="SAM" id="MobiDB-lite"/>
    </source>
</evidence>
<keyword evidence="6" id="KW-0862">Zinc</keyword>
<evidence type="ECO:0000256" key="8">
    <source>
        <dbReference type="ARBA" id="ARBA00023015"/>
    </source>
</evidence>
<dbReference type="Gene3D" id="6.10.140.2220">
    <property type="match status" value="1"/>
</dbReference>
<evidence type="ECO:0000313" key="16">
    <source>
        <dbReference type="Proteomes" id="UP001516400"/>
    </source>
</evidence>
<dbReference type="SUPFAM" id="SSF144232">
    <property type="entry name" value="HIT/MYND zinc finger-like"/>
    <property type="match status" value="1"/>
</dbReference>
<evidence type="ECO:0000256" key="4">
    <source>
        <dbReference type="ARBA" id="ARBA00022723"/>
    </source>
</evidence>
<dbReference type="Proteomes" id="UP001516400">
    <property type="component" value="Unassembled WGS sequence"/>
</dbReference>
<dbReference type="GO" id="GO:0045892">
    <property type="term" value="P:negative regulation of DNA-templated transcription"/>
    <property type="evidence" value="ECO:0007669"/>
    <property type="project" value="UniProtKB-ARBA"/>
</dbReference>